<dbReference type="Gene3D" id="1.10.357.10">
    <property type="entry name" value="Tetracycline Repressor, domain 2"/>
    <property type="match status" value="1"/>
</dbReference>
<evidence type="ECO:0000256" key="3">
    <source>
        <dbReference type="ARBA" id="ARBA00023163"/>
    </source>
</evidence>
<keyword evidence="1" id="KW-0805">Transcription regulation</keyword>
<keyword evidence="3" id="KW-0804">Transcription</keyword>
<evidence type="ECO:0000256" key="2">
    <source>
        <dbReference type="ARBA" id="ARBA00023125"/>
    </source>
</evidence>
<gene>
    <name evidence="6" type="ORF">CKJ66_19480</name>
</gene>
<sequence length="203" mass="22052">MTALMGEQDDRERVIDAAFDLCERYGFEATTLCAISAGAEVAPEQLARHFASKDAIVMSVVYSVLERIAAALGQVRPTASPEIALLVATTEVLTAIIDGRGVITRERMLAMAHVVATSPRLVRQASAARKEVLGWALADRMGVCIADRRVRRAVTIWSAIAAGAYLSRVTTPSHYDPLRDNRLSEKMFEELAGTFAEVMGDDV</sequence>
<name>A0A2A2ZFN3_MYCAV</name>
<feature type="DNA-binding region" description="H-T-H motif" evidence="4">
    <location>
        <begin position="31"/>
        <end position="50"/>
    </location>
</feature>
<dbReference type="GeneID" id="66600196"/>
<keyword evidence="2 4" id="KW-0238">DNA-binding</keyword>
<comment type="caution">
    <text evidence="6">The sequence shown here is derived from an EMBL/GenBank/DDBJ whole genome shotgun (WGS) entry which is preliminary data.</text>
</comment>
<dbReference type="PANTHER" id="PTHR30055">
    <property type="entry name" value="HTH-TYPE TRANSCRIPTIONAL REGULATOR RUTR"/>
    <property type="match status" value="1"/>
</dbReference>
<reference evidence="6 7" key="1">
    <citation type="submission" date="2017-08" db="EMBL/GenBank/DDBJ databases">
        <title>Phylogenetic analysis of Mycobacterium avium complex whole genomes.</title>
        <authorList>
            <person name="Caverly L.J."/>
            <person name="Spilker T."/>
            <person name="Lipuma J."/>
        </authorList>
    </citation>
    <scope>NUCLEOTIDE SEQUENCE [LARGE SCALE GENOMIC DNA]</scope>
    <source>
        <strain evidence="6 7">FLAC0165</strain>
    </source>
</reference>
<dbReference type="PROSITE" id="PS50977">
    <property type="entry name" value="HTH_TETR_2"/>
    <property type="match status" value="1"/>
</dbReference>
<proteinExistence type="predicted"/>
<dbReference type="GO" id="GO:0003700">
    <property type="term" value="F:DNA-binding transcription factor activity"/>
    <property type="evidence" value="ECO:0007669"/>
    <property type="project" value="TreeGrafter"/>
</dbReference>
<dbReference type="InterPro" id="IPR001647">
    <property type="entry name" value="HTH_TetR"/>
</dbReference>
<dbReference type="SUPFAM" id="SSF46689">
    <property type="entry name" value="Homeodomain-like"/>
    <property type="match status" value="1"/>
</dbReference>
<dbReference type="RefSeq" id="WP_033717999.1">
    <property type="nucleotide sequence ID" value="NZ_JAEKMM010000004.1"/>
</dbReference>
<dbReference type="InterPro" id="IPR009057">
    <property type="entry name" value="Homeodomain-like_sf"/>
</dbReference>
<dbReference type="PANTHER" id="PTHR30055:SF234">
    <property type="entry name" value="HTH-TYPE TRANSCRIPTIONAL REGULATOR BETI"/>
    <property type="match status" value="1"/>
</dbReference>
<dbReference type="AlphaFoldDB" id="A0A2A2ZFN3"/>
<feature type="domain" description="HTH tetR-type" evidence="5">
    <location>
        <begin position="8"/>
        <end position="68"/>
    </location>
</feature>
<evidence type="ECO:0000256" key="4">
    <source>
        <dbReference type="PROSITE-ProRule" id="PRU00335"/>
    </source>
</evidence>
<evidence type="ECO:0000256" key="1">
    <source>
        <dbReference type="ARBA" id="ARBA00023015"/>
    </source>
</evidence>
<evidence type="ECO:0000313" key="6">
    <source>
        <dbReference type="EMBL" id="PBA25274.1"/>
    </source>
</evidence>
<dbReference type="InterPro" id="IPR050109">
    <property type="entry name" value="HTH-type_TetR-like_transc_reg"/>
</dbReference>
<organism evidence="6 7">
    <name type="scientific">Mycobacterium avium</name>
    <dbReference type="NCBI Taxonomy" id="1764"/>
    <lineage>
        <taxon>Bacteria</taxon>
        <taxon>Bacillati</taxon>
        <taxon>Actinomycetota</taxon>
        <taxon>Actinomycetes</taxon>
        <taxon>Mycobacteriales</taxon>
        <taxon>Mycobacteriaceae</taxon>
        <taxon>Mycobacterium</taxon>
        <taxon>Mycobacterium avium complex (MAC)</taxon>
    </lineage>
</organism>
<dbReference type="Pfam" id="PF00440">
    <property type="entry name" value="TetR_N"/>
    <property type="match status" value="1"/>
</dbReference>
<dbReference type="GO" id="GO:0000976">
    <property type="term" value="F:transcription cis-regulatory region binding"/>
    <property type="evidence" value="ECO:0007669"/>
    <property type="project" value="TreeGrafter"/>
</dbReference>
<evidence type="ECO:0000313" key="7">
    <source>
        <dbReference type="Proteomes" id="UP000217768"/>
    </source>
</evidence>
<dbReference type="EMBL" id="NSFD01000047">
    <property type="protein sequence ID" value="PBA25274.1"/>
    <property type="molecule type" value="Genomic_DNA"/>
</dbReference>
<accession>A0A2A2ZFN3</accession>
<evidence type="ECO:0000259" key="5">
    <source>
        <dbReference type="PROSITE" id="PS50977"/>
    </source>
</evidence>
<dbReference type="Proteomes" id="UP000217768">
    <property type="component" value="Unassembled WGS sequence"/>
</dbReference>
<protein>
    <submittedName>
        <fullName evidence="6">TetR/AcrR family transcriptional regulator</fullName>
    </submittedName>
</protein>